<dbReference type="AlphaFoldDB" id="A0A972H1P7"/>
<protein>
    <submittedName>
        <fullName evidence="2">Polymer-forming cytoskeletal protein</fullName>
    </submittedName>
</protein>
<keyword evidence="3" id="KW-1185">Reference proteome</keyword>
<dbReference type="EMBL" id="WHOD01000059">
    <property type="protein sequence ID" value="NOU94606.1"/>
    <property type="molecule type" value="Genomic_DNA"/>
</dbReference>
<dbReference type="PANTHER" id="PTHR35024:SF4">
    <property type="entry name" value="POLYMER-FORMING CYTOSKELETAL PROTEIN"/>
    <property type="match status" value="1"/>
</dbReference>
<sequence>MLRLSGKPKLQRRYAATDTLFGEKTLFEGNCTSEADMRIEGEVTGDLLTTGEVVIGEKGFVRSTVTARDVTIAGRMEGAVKADGIVRITATGRLIGTVQAGSLIIEKGALFQGTSQMAVTSDDRIFPCAMI</sequence>
<evidence type="ECO:0000313" key="2">
    <source>
        <dbReference type="EMBL" id="NOU94606.1"/>
    </source>
</evidence>
<dbReference type="InterPro" id="IPR007607">
    <property type="entry name" value="BacA/B"/>
</dbReference>
<accession>A0A972H1P7</accession>
<dbReference type="Proteomes" id="UP000641588">
    <property type="component" value="Unassembled WGS sequence"/>
</dbReference>
<dbReference type="Pfam" id="PF04519">
    <property type="entry name" value="Bactofilin"/>
    <property type="match status" value="1"/>
</dbReference>
<proteinExistence type="inferred from homology"/>
<evidence type="ECO:0000313" key="3">
    <source>
        <dbReference type="Proteomes" id="UP000641588"/>
    </source>
</evidence>
<reference evidence="2" key="1">
    <citation type="submission" date="2019-10" db="EMBL/GenBank/DDBJ databases">
        <title>Description of Paenibacillus glebae sp. nov.</title>
        <authorList>
            <person name="Carlier A."/>
            <person name="Qi S."/>
        </authorList>
    </citation>
    <scope>NUCLEOTIDE SEQUENCE</scope>
    <source>
        <strain evidence="2">LMG 31456</strain>
    </source>
</reference>
<name>A0A972H1P7_9BACL</name>
<dbReference type="PANTHER" id="PTHR35024">
    <property type="entry name" value="HYPOTHETICAL CYTOSOLIC PROTEIN"/>
    <property type="match status" value="1"/>
</dbReference>
<comment type="caution">
    <text evidence="2">The sequence shown here is derived from an EMBL/GenBank/DDBJ whole genome shotgun (WGS) entry which is preliminary data.</text>
</comment>
<evidence type="ECO:0000256" key="1">
    <source>
        <dbReference type="ARBA" id="ARBA00044755"/>
    </source>
</evidence>
<gene>
    <name evidence="2" type="ORF">GC093_15455</name>
</gene>
<comment type="similarity">
    <text evidence="1">Belongs to the bactofilin family.</text>
</comment>
<organism evidence="2 3">
    <name type="scientific">Paenibacillus foliorum</name>
    <dbReference type="NCBI Taxonomy" id="2654974"/>
    <lineage>
        <taxon>Bacteria</taxon>
        <taxon>Bacillati</taxon>
        <taxon>Bacillota</taxon>
        <taxon>Bacilli</taxon>
        <taxon>Bacillales</taxon>
        <taxon>Paenibacillaceae</taxon>
        <taxon>Paenibacillus</taxon>
    </lineage>
</organism>